<feature type="domain" description="RNase H type-1" evidence="1">
    <location>
        <begin position="1"/>
        <end position="78"/>
    </location>
</feature>
<evidence type="ECO:0000313" key="3">
    <source>
        <dbReference type="Proteomes" id="UP000826656"/>
    </source>
</evidence>
<dbReference type="Gene3D" id="3.30.420.10">
    <property type="entry name" value="Ribonuclease H-like superfamily/Ribonuclease H"/>
    <property type="match status" value="1"/>
</dbReference>
<dbReference type="PANTHER" id="PTHR47723">
    <property type="entry name" value="OS05G0353850 PROTEIN"/>
    <property type="match status" value="1"/>
</dbReference>
<dbReference type="EMBL" id="JAIVGD010000019">
    <property type="protein sequence ID" value="KAH0748693.1"/>
    <property type="molecule type" value="Genomic_DNA"/>
</dbReference>
<proteinExistence type="predicted"/>
<dbReference type="Pfam" id="PF13456">
    <property type="entry name" value="RVT_3"/>
    <property type="match status" value="1"/>
</dbReference>
<sequence>MAELQALHIGLEIALDKHITTLEVEVDSTEVIKLFNYAHPNCQSTMESCRSLLRRLGNPVVCHNFRQGNMLADFLAKEGSLLELNNDDHILVAAPAGARPILKADKNGETTTKSISLSTCTKLAMLGNLNIICNGVTSIDANSTTTREASSLSTTATVMF</sequence>
<evidence type="ECO:0000313" key="2">
    <source>
        <dbReference type="EMBL" id="KAH0748693.1"/>
    </source>
</evidence>
<dbReference type="PANTHER" id="PTHR47723:SF23">
    <property type="entry name" value="REVERSE TRANSCRIPTASE-LIKE PROTEIN"/>
    <property type="match status" value="1"/>
</dbReference>
<dbReference type="CDD" id="cd06222">
    <property type="entry name" value="RNase_H_like"/>
    <property type="match status" value="1"/>
</dbReference>
<organism evidence="2 3">
    <name type="scientific">Solanum tuberosum</name>
    <name type="common">Potato</name>
    <dbReference type="NCBI Taxonomy" id="4113"/>
    <lineage>
        <taxon>Eukaryota</taxon>
        <taxon>Viridiplantae</taxon>
        <taxon>Streptophyta</taxon>
        <taxon>Embryophyta</taxon>
        <taxon>Tracheophyta</taxon>
        <taxon>Spermatophyta</taxon>
        <taxon>Magnoliopsida</taxon>
        <taxon>eudicotyledons</taxon>
        <taxon>Gunneridae</taxon>
        <taxon>Pentapetalae</taxon>
        <taxon>asterids</taxon>
        <taxon>lamiids</taxon>
        <taxon>Solanales</taxon>
        <taxon>Solanaceae</taxon>
        <taxon>Solanoideae</taxon>
        <taxon>Solaneae</taxon>
        <taxon>Solanum</taxon>
    </lineage>
</organism>
<dbReference type="InterPro" id="IPR012337">
    <property type="entry name" value="RNaseH-like_sf"/>
</dbReference>
<comment type="caution">
    <text evidence="2">The sequence shown here is derived from an EMBL/GenBank/DDBJ whole genome shotgun (WGS) entry which is preliminary data.</text>
</comment>
<keyword evidence="3" id="KW-1185">Reference proteome</keyword>
<dbReference type="Proteomes" id="UP000826656">
    <property type="component" value="Unassembled WGS sequence"/>
</dbReference>
<dbReference type="InterPro" id="IPR053151">
    <property type="entry name" value="RNase_H-like"/>
</dbReference>
<evidence type="ECO:0000259" key="1">
    <source>
        <dbReference type="Pfam" id="PF13456"/>
    </source>
</evidence>
<gene>
    <name evidence="2" type="ORF">KY290_027925</name>
</gene>
<accession>A0ABQ7UHM5</accession>
<dbReference type="InterPro" id="IPR036397">
    <property type="entry name" value="RNaseH_sf"/>
</dbReference>
<dbReference type="SUPFAM" id="SSF53098">
    <property type="entry name" value="Ribonuclease H-like"/>
    <property type="match status" value="1"/>
</dbReference>
<reference evidence="2 3" key="1">
    <citation type="journal article" date="2021" name="bioRxiv">
        <title>Chromosome-scale and haplotype-resolved genome assembly of a tetraploid potato cultivar.</title>
        <authorList>
            <person name="Sun H."/>
            <person name="Jiao W.-B."/>
            <person name="Krause K."/>
            <person name="Campoy J.A."/>
            <person name="Goel M."/>
            <person name="Folz-Donahue K."/>
            <person name="Kukat C."/>
            <person name="Huettel B."/>
            <person name="Schneeberger K."/>
        </authorList>
    </citation>
    <scope>NUCLEOTIDE SEQUENCE [LARGE SCALE GENOMIC DNA]</scope>
    <source>
        <strain evidence="2">SolTubOtavaFocal</strain>
        <tissue evidence="2">Leaves</tissue>
    </source>
</reference>
<name>A0ABQ7UHM5_SOLTU</name>
<dbReference type="InterPro" id="IPR002156">
    <property type="entry name" value="RNaseH_domain"/>
</dbReference>
<dbReference type="InterPro" id="IPR044730">
    <property type="entry name" value="RNase_H-like_dom_plant"/>
</dbReference>
<protein>
    <recommendedName>
        <fullName evidence="1">RNase H type-1 domain-containing protein</fullName>
    </recommendedName>
</protein>